<keyword evidence="3" id="KW-1185">Reference proteome</keyword>
<feature type="transmembrane region" description="Helical" evidence="1">
    <location>
        <begin position="96"/>
        <end position="117"/>
    </location>
</feature>
<evidence type="ECO:0000313" key="3">
    <source>
        <dbReference type="Proteomes" id="UP000295301"/>
    </source>
</evidence>
<feature type="transmembrane region" description="Helical" evidence="1">
    <location>
        <begin position="39"/>
        <end position="58"/>
    </location>
</feature>
<dbReference type="InterPro" id="IPR036927">
    <property type="entry name" value="Cyt_c_oxase-like_su1_sf"/>
</dbReference>
<dbReference type="SUPFAM" id="SSF81442">
    <property type="entry name" value="Cytochrome c oxidase subunit I-like"/>
    <property type="match status" value="1"/>
</dbReference>
<dbReference type="OrthoDB" id="9808748at2"/>
<protein>
    <submittedName>
        <fullName evidence="2">Uncharacterized protein</fullName>
    </submittedName>
</protein>
<organism evidence="2 3">
    <name type="scientific">Antarcticimicrobium luteum</name>
    <dbReference type="NCBI Taxonomy" id="2547397"/>
    <lineage>
        <taxon>Bacteria</taxon>
        <taxon>Pseudomonadati</taxon>
        <taxon>Pseudomonadota</taxon>
        <taxon>Alphaproteobacteria</taxon>
        <taxon>Rhodobacterales</taxon>
        <taxon>Paracoccaceae</taxon>
        <taxon>Antarcticimicrobium</taxon>
    </lineage>
</organism>
<name>A0A4R5VEC1_9RHOB</name>
<sequence length="129" mass="13600">MNGIARYFMLLALLWIVIGMTWGIQMAAMNDHTLAPAHAHLNLVGWVTFAIFAFYYHLVPGAAQGRLAKLHLAVAVAGVVLMIPGIAMAVTRQGEALAKIGSLLTLISTLIFAAAVLRGPGKPALRGAA</sequence>
<dbReference type="EMBL" id="SMUV01000059">
    <property type="protein sequence ID" value="TDK50066.1"/>
    <property type="molecule type" value="Genomic_DNA"/>
</dbReference>
<proteinExistence type="predicted"/>
<dbReference type="RefSeq" id="WP_133359184.1">
    <property type="nucleotide sequence ID" value="NZ_SMUV01000059.1"/>
</dbReference>
<keyword evidence="1" id="KW-0812">Transmembrane</keyword>
<keyword evidence="1" id="KW-1133">Transmembrane helix</keyword>
<comment type="caution">
    <text evidence="2">The sequence shown here is derived from an EMBL/GenBank/DDBJ whole genome shotgun (WGS) entry which is preliminary data.</text>
</comment>
<evidence type="ECO:0000313" key="2">
    <source>
        <dbReference type="EMBL" id="TDK50066.1"/>
    </source>
</evidence>
<dbReference type="Gene3D" id="1.20.210.10">
    <property type="entry name" value="Cytochrome c oxidase-like, subunit I domain"/>
    <property type="match status" value="1"/>
</dbReference>
<feature type="transmembrane region" description="Helical" evidence="1">
    <location>
        <begin position="7"/>
        <end position="27"/>
    </location>
</feature>
<accession>A0A4R5VEC1</accession>
<gene>
    <name evidence="2" type="ORF">E1832_07840</name>
</gene>
<dbReference type="AlphaFoldDB" id="A0A4R5VEC1"/>
<evidence type="ECO:0000256" key="1">
    <source>
        <dbReference type="SAM" id="Phobius"/>
    </source>
</evidence>
<dbReference type="Proteomes" id="UP000295301">
    <property type="component" value="Unassembled WGS sequence"/>
</dbReference>
<feature type="transmembrane region" description="Helical" evidence="1">
    <location>
        <begin position="70"/>
        <end position="90"/>
    </location>
</feature>
<keyword evidence="1" id="KW-0472">Membrane</keyword>
<reference evidence="2 3" key="1">
    <citation type="submission" date="2019-03" db="EMBL/GenBank/DDBJ databases">
        <title>Ruegeria lutea sp. nov., a novel strain, isolated from marine sediment, the Masan Bay, South Korea.</title>
        <authorList>
            <person name="Kim J."/>
            <person name="Kim D.-Y."/>
            <person name="Lee S.-S."/>
        </authorList>
    </citation>
    <scope>NUCLEOTIDE SEQUENCE [LARGE SCALE GENOMIC DNA]</scope>
    <source>
        <strain evidence="2 3">318-1</strain>
    </source>
</reference>